<keyword evidence="3" id="KW-1185">Reference proteome</keyword>
<evidence type="ECO:0000313" key="3">
    <source>
        <dbReference type="Proteomes" id="UP000244496"/>
    </source>
</evidence>
<gene>
    <name evidence="2" type="ORF">HYN69_08490</name>
</gene>
<dbReference type="RefSeq" id="WP_108435363.1">
    <property type="nucleotide sequence ID" value="NZ_CP028918.1"/>
</dbReference>
<name>A0A2S0UL43_9RHOB</name>
<dbReference type="AlphaFoldDB" id="A0A2S0UL43"/>
<proteinExistence type="predicted"/>
<dbReference type="EMBL" id="CP028918">
    <property type="protein sequence ID" value="AWB48544.1"/>
    <property type="molecule type" value="Genomic_DNA"/>
</dbReference>
<dbReference type="KEGG" id="geh:HYN69_08490"/>
<evidence type="ECO:0008006" key="4">
    <source>
        <dbReference type="Google" id="ProtNLM"/>
    </source>
</evidence>
<evidence type="ECO:0000313" key="2">
    <source>
        <dbReference type="EMBL" id="AWB48544.1"/>
    </source>
</evidence>
<dbReference type="OrthoDB" id="7853806at2"/>
<dbReference type="SUPFAM" id="SSF56935">
    <property type="entry name" value="Porins"/>
    <property type="match status" value="1"/>
</dbReference>
<organism evidence="2 3">
    <name type="scientific">Paragemmobacter aquarius</name>
    <dbReference type="NCBI Taxonomy" id="2169400"/>
    <lineage>
        <taxon>Bacteria</taxon>
        <taxon>Pseudomonadati</taxon>
        <taxon>Pseudomonadota</taxon>
        <taxon>Alphaproteobacteria</taxon>
        <taxon>Rhodobacterales</taxon>
        <taxon>Paracoccaceae</taxon>
        <taxon>Paragemmobacter</taxon>
    </lineage>
</organism>
<dbReference type="Gene3D" id="2.40.160.10">
    <property type="entry name" value="Porin"/>
    <property type="match status" value="1"/>
</dbReference>
<protein>
    <recommendedName>
        <fullName evidence="4">Porin</fullName>
    </recommendedName>
</protein>
<accession>A0A2S0UL43</accession>
<dbReference type="InterPro" id="IPR023614">
    <property type="entry name" value="Porin_dom_sf"/>
</dbReference>
<evidence type="ECO:0000256" key="1">
    <source>
        <dbReference type="SAM" id="SignalP"/>
    </source>
</evidence>
<feature type="signal peptide" evidence="1">
    <location>
        <begin position="1"/>
        <end position="21"/>
    </location>
</feature>
<sequence length="297" mass="31084">MKHSILVSALMLGASSLPSVAFDFGNGLSATGEVEIEYFDADGDSETLAYGSADLTFRQPGGAFGGFIGLDAIAISGDSESIFYGALTYTADFGNIQIGAPRPVVDDYFDAPVIGGARIVDLIVPVGRSFRSTILTLGGNLDTPAGIRYDGTFGNLQAGASYNRFDGGDIIDAAARLNLDTVSFSGSVERLADDGNFAQTIYNIGAEARLDKLTMGAIYTSLGMFDQSATQIYAIYSLVENLDLAASYMVFDSAFGGDDAFGLSAKYGFTNGLYAEAGFSEGVISDELYTASVGISF</sequence>
<reference evidence="2 3" key="1">
    <citation type="submission" date="2018-04" db="EMBL/GenBank/DDBJ databases">
        <title>Genome sequencing of Gemmobacter.</title>
        <authorList>
            <person name="Yi H."/>
            <person name="Baek M.-G."/>
        </authorList>
    </citation>
    <scope>NUCLEOTIDE SEQUENCE [LARGE SCALE GENOMIC DNA]</scope>
    <source>
        <strain evidence="2 3">HYN0069</strain>
    </source>
</reference>
<dbReference type="Proteomes" id="UP000244496">
    <property type="component" value="Chromosome"/>
</dbReference>
<feature type="chain" id="PRO_5015497160" description="Porin" evidence="1">
    <location>
        <begin position="22"/>
        <end position="297"/>
    </location>
</feature>
<keyword evidence="1" id="KW-0732">Signal</keyword>